<organism evidence="1">
    <name type="scientific">Anguilla anguilla</name>
    <name type="common">European freshwater eel</name>
    <name type="synonym">Muraena anguilla</name>
    <dbReference type="NCBI Taxonomy" id="7936"/>
    <lineage>
        <taxon>Eukaryota</taxon>
        <taxon>Metazoa</taxon>
        <taxon>Chordata</taxon>
        <taxon>Craniata</taxon>
        <taxon>Vertebrata</taxon>
        <taxon>Euteleostomi</taxon>
        <taxon>Actinopterygii</taxon>
        <taxon>Neopterygii</taxon>
        <taxon>Teleostei</taxon>
        <taxon>Anguilliformes</taxon>
        <taxon>Anguillidae</taxon>
        <taxon>Anguilla</taxon>
    </lineage>
</organism>
<dbReference type="AlphaFoldDB" id="A0A0E9RNS7"/>
<evidence type="ECO:0000313" key="1">
    <source>
        <dbReference type="EMBL" id="JAH30729.1"/>
    </source>
</evidence>
<reference evidence="1" key="2">
    <citation type="journal article" date="2015" name="Fish Shellfish Immunol.">
        <title>Early steps in the European eel (Anguilla anguilla)-Vibrio vulnificus interaction in the gills: Role of the RtxA13 toxin.</title>
        <authorList>
            <person name="Callol A."/>
            <person name="Pajuelo D."/>
            <person name="Ebbesson L."/>
            <person name="Teles M."/>
            <person name="MacKenzie S."/>
            <person name="Amaro C."/>
        </authorList>
    </citation>
    <scope>NUCLEOTIDE SEQUENCE</scope>
</reference>
<sequence length="25" mass="2881">MHLQACLTSITCYVMFFEELTISVT</sequence>
<dbReference type="EMBL" id="GBXM01077848">
    <property type="protein sequence ID" value="JAH30729.1"/>
    <property type="molecule type" value="Transcribed_RNA"/>
</dbReference>
<name>A0A0E9RNS7_ANGAN</name>
<protein>
    <submittedName>
        <fullName evidence="1">Uncharacterized protein</fullName>
    </submittedName>
</protein>
<proteinExistence type="predicted"/>
<accession>A0A0E9RNS7</accession>
<reference evidence="1" key="1">
    <citation type="submission" date="2014-11" db="EMBL/GenBank/DDBJ databases">
        <authorList>
            <person name="Amaro Gonzalez C."/>
        </authorList>
    </citation>
    <scope>NUCLEOTIDE SEQUENCE</scope>
</reference>